<protein>
    <submittedName>
        <fullName evidence="2">Uncharacterized protein</fullName>
    </submittedName>
</protein>
<evidence type="ECO:0000313" key="2">
    <source>
        <dbReference type="EMBL" id="NHT75957.1"/>
    </source>
</evidence>
<dbReference type="AlphaFoldDB" id="A0AA43ZDQ1"/>
<sequence length="71" mass="7525">MKTIALAKHPANMDASAHEVLDVTIGRSTGTVFRVTNGFVPGFKGMTAPGYMPDVETAVEWIEAFAAQEAA</sequence>
<comment type="caution">
    <text evidence="2">The sequence shown here is derived from an EMBL/GenBank/DDBJ whole genome shotgun (WGS) entry which is preliminary data.</text>
</comment>
<evidence type="ECO:0000313" key="1">
    <source>
        <dbReference type="EMBL" id="NHT75897.1"/>
    </source>
</evidence>
<accession>A0AA43ZDQ1</accession>
<dbReference type="EMBL" id="JAANCM010000004">
    <property type="protein sequence ID" value="NHT75897.1"/>
    <property type="molecule type" value="Genomic_DNA"/>
</dbReference>
<gene>
    <name evidence="1" type="ORF">G8E10_09080</name>
    <name evidence="2" type="ORF">G8E10_09415</name>
</gene>
<dbReference type="RefSeq" id="WP_167128230.1">
    <property type="nucleotide sequence ID" value="NZ_JAANCM010000004.1"/>
</dbReference>
<reference evidence="2" key="1">
    <citation type="submission" date="2020-03" db="EMBL/GenBank/DDBJ databases">
        <title>Ferranicluibacter endophyticum gen. nov., sp. nov., a new genus isolated from Rubus ulmifolius Schott. stem.</title>
        <authorList>
            <person name="Roca-Couso R."/>
            <person name="Flores-Felix J.D."/>
            <person name="Igual J.M."/>
            <person name="Rivas R."/>
        </authorList>
    </citation>
    <scope>NUCLEOTIDE SEQUENCE</scope>
    <source>
        <strain evidence="2">CRRU44</strain>
    </source>
</reference>
<name>A0AA43ZDQ1_9HYPH</name>
<evidence type="ECO:0000313" key="3">
    <source>
        <dbReference type="Proteomes" id="UP001155840"/>
    </source>
</evidence>
<organism evidence="2 3">
    <name type="scientific">Ferranicluibacter rubi</name>
    <dbReference type="NCBI Taxonomy" id="2715133"/>
    <lineage>
        <taxon>Bacteria</taxon>
        <taxon>Pseudomonadati</taxon>
        <taxon>Pseudomonadota</taxon>
        <taxon>Alphaproteobacteria</taxon>
        <taxon>Hyphomicrobiales</taxon>
        <taxon>Rhizobiaceae</taxon>
        <taxon>Ferranicluibacter</taxon>
    </lineage>
</organism>
<keyword evidence="3" id="KW-1185">Reference proteome</keyword>
<proteinExistence type="predicted"/>
<dbReference type="Proteomes" id="UP001155840">
    <property type="component" value="Unassembled WGS sequence"/>
</dbReference>
<dbReference type="EMBL" id="JAANCM010000004">
    <property type="protein sequence ID" value="NHT75957.1"/>
    <property type="molecule type" value="Genomic_DNA"/>
</dbReference>